<sequence>MDHKTWLWRKRTSAKTIVVATDKVDISSKRLDEEDHWKTDCMRQLNFIRDEQERRVCDAVAKTSSEFETAQKALQDKLTDPNKRLEELSIENSPLSKALLVKEELIEDQLKLKSRLEAEFSEVMDRLELTEKENAFLKYEFLVLEKEVEIRNEEMEYNQAAVAKMKNEVEMPVKDKAQKSNNLLLEQLRNVEEENKTLREIMTKKNAQIQSLSSMSSQTSSRPTTEFEIQPKDLFKEHKSMELIRIPEMRLMDDIVEIKKLALSDGKALVPFEQGHRGFSNTRQMQSKDVAGERSFDWLQVVLQAISQHERWKSPNMSSTTDSLGEAPSVDTSAGKTKG</sequence>
<dbReference type="Proteomes" id="UP000436088">
    <property type="component" value="Unassembled WGS sequence"/>
</dbReference>
<keyword evidence="6" id="KW-1185">Reference proteome</keyword>
<feature type="compositionally biased region" description="Polar residues" evidence="4">
    <location>
        <begin position="330"/>
        <end position="339"/>
    </location>
</feature>
<protein>
    <submittedName>
        <fullName evidence="5">Uncharacterized protein</fullName>
    </submittedName>
</protein>
<evidence type="ECO:0000256" key="2">
    <source>
        <dbReference type="ARBA" id="ARBA00023054"/>
    </source>
</evidence>
<dbReference type="PANTHER" id="PTHR31580">
    <property type="entry name" value="FILAMENT-LIKE PLANT PROTEIN 4"/>
    <property type="match status" value="1"/>
</dbReference>
<feature type="coiled-coil region" evidence="3">
    <location>
        <begin position="174"/>
        <end position="208"/>
    </location>
</feature>
<evidence type="ECO:0000256" key="1">
    <source>
        <dbReference type="ARBA" id="ARBA00005921"/>
    </source>
</evidence>
<accession>A0A6A2XB95</accession>
<keyword evidence="2 3" id="KW-0175">Coiled coil</keyword>
<comment type="similarity">
    <text evidence="1">Belongs to the FPP family.</text>
</comment>
<name>A0A6A2XB95_HIBSY</name>
<dbReference type="AlphaFoldDB" id="A0A6A2XB95"/>
<comment type="caution">
    <text evidence="5">The sequence shown here is derived from an EMBL/GenBank/DDBJ whole genome shotgun (WGS) entry which is preliminary data.</text>
</comment>
<dbReference type="EMBL" id="VEPZ02001441">
    <property type="protein sequence ID" value="KAE8672823.1"/>
    <property type="molecule type" value="Genomic_DNA"/>
</dbReference>
<evidence type="ECO:0000256" key="4">
    <source>
        <dbReference type="SAM" id="MobiDB-lite"/>
    </source>
</evidence>
<evidence type="ECO:0000256" key="3">
    <source>
        <dbReference type="SAM" id="Coils"/>
    </source>
</evidence>
<dbReference type="PANTHER" id="PTHR31580:SF8">
    <property type="entry name" value="FILAMENT-LIKE PROTEIN (DUF869)"/>
    <property type="match status" value="1"/>
</dbReference>
<feature type="region of interest" description="Disordered" evidence="4">
    <location>
        <begin position="310"/>
        <end position="339"/>
    </location>
</feature>
<dbReference type="InterPro" id="IPR008587">
    <property type="entry name" value="FPP_plant"/>
</dbReference>
<reference evidence="5" key="1">
    <citation type="submission" date="2019-09" db="EMBL/GenBank/DDBJ databases">
        <title>Draft genome information of white flower Hibiscus syriacus.</title>
        <authorList>
            <person name="Kim Y.-M."/>
        </authorList>
    </citation>
    <scope>NUCLEOTIDE SEQUENCE [LARGE SCALE GENOMIC DNA]</scope>
    <source>
        <strain evidence="5">YM2019G1</strain>
    </source>
</reference>
<proteinExistence type="inferred from homology"/>
<organism evidence="5 6">
    <name type="scientific">Hibiscus syriacus</name>
    <name type="common">Rose of Sharon</name>
    <dbReference type="NCBI Taxonomy" id="106335"/>
    <lineage>
        <taxon>Eukaryota</taxon>
        <taxon>Viridiplantae</taxon>
        <taxon>Streptophyta</taxon>
        <taxon>Embryophyta</taxon>
        <taxon>Tracheophyta</taxon>
        <taxon>Spermatophyta</taxon>
        <taxon>Magnoliopsida</taxon>
        <taxon>eudicotyledons</taxon>
        <taxon>Gunneridae</taxon>
        <taxon>Pentapetalae</taxon>
        <taxon>rosids</taxon>
        <taxon>malvids</taxon>
        <taxon>Malvales</taxon>
        <taxon>Malvaceae</taxon>
        <taxon>Malvoideae</taxon>
        <taxon>Hibiscus</taxon>
    </lineage>
</organism>
<gene>
    <name evidence="5" type="ORF">F3Y22_tig00111834pilonHSYRG00197</name>
</gene>
<evidence type="ECO:0000313" key="5">
    <source>
        <dbReference type="EMBL" id="KAE8672823.1"/>
    </source>
</evidence>
<evidence type="ECO:0000313" key="6">
    <source>
        <dbReference type="Proteomes" id="UP000436088"/>
    </source>
</evidence>
<dbReference type="Pfam" id="PF05911">
    <property type="entry name" value="FPP"/>
    <property type="match status" value="1"/>
</dbReference>